<accession>A0A517YG94</accession>
<name>A0A517YG94_9BACT</name>
<dbReference type="GO" id="GO:0020037">
    <property type="term" value="F:heme binding"/>
    <property type="evidence" value="ECO:0007669"/>
    <property type="project" value="InterPro"/>
</dbReference>
<dbReference type="Proteomes" id="UP000315017">
    <property type="component" value="Chromosome"/>
</dbReference>
<reference evidence="4 5" key="1">
    <citation type="submission" date="2019-02" db="EMBL/GenBank/DDBJ databases">
        <title>Deep-cultivation of Planctomycetes and their phenomic and genomic characterization uncovers novel biology.</title>
        <authorList>
            <person name="Wiegand S."/>
            <person name="Jogler M."/>
            <person name="Boedeker C."/>
            <person name="Pinto D."/>
            <person name="Vollmers J."/>
            <person name="Rivas-Marin E."/>
            <person name="Kohn T."/>
            <person name="Peeters S.H."/>
            <person name="Heuer A."/>
            <person name="Rast P."/>
            <person name="Oberbeckmann S."/>
            <person name="Bunk B."/>
            <person name="Jeske O."/>
            <person name="Meyerdierks A."/>
            <person name="Storesund J.E."/>
            <person name="Kallscheuer N."/>
            <person name="Luecker S."/>
            <person name="Lage O.M."/>
            <person name="Pohl T."/>
            <person name="Merkel B.J."/>
            <person name="Hornburger P."/>
            <person name="Mueller R.-W."/>
            <person name="Bruemmer F."/>
            <person name="Labrenz M."/>
            <person name="Spormann A.M."/>
            <person name="Op den Camp H."/>
            <person name="Overmann J."/>
            <person name="Amann R."/>
            <person name="Jetten M.S.M."/>
            <person name="Mascher T."/>
            <person name="Medema M.H."/>
            <person name="Devos D.P."/>
            <person name="Kaster A.-K."/>
            <person name="Ovreas L."/>
            <person name="Rohde M."/>
            <person name="Galperin M.Y."/>
            <person name="Jogler C."/>
        </authorList>
    </citation>
    <scope>NUCLEOTIDE SEQUENCE [LARGE SCALE GENOMIC DNA]</scope>
    <source>
        <strain evidence="4 5">ETA_A8</strain>
    </source>
</reference>
<evidence type="ECO:0000259" key="3">
    <source>
        <dbReference type="Pfam" id="PF07635"/>
    </source>
</evidence>
<dbReference type="RefSeq" id="WP_145092778.1">
    <property type="nucleotide sequence ID" value="NZ_CP036274.1"/>
</dbReference>
<dbReference type="KEGG" id="aagg:ETAA8_43460"/>
<organism evidence="4 5">
    <name type="scientific">Anatilimnocola aggregata</name>
    <dbReference type="NCBI Taxonomy" id="2528021"/>
    <lineage>
        <taxon>Bacteria</taxon>
        <taxon>Pseudomonadati</taxon>
        <taxon>Planctomycetota</taxon>
        <taxon>Planctomycetia</taxon>
        <taxon>Pirellulales</taxon>
        <taxon>Pirellulaceae</taxon>
        <taxon>Anatilimnocola</taxon>
    </lineage>
</organism>
<dbReference type="OrthoDB" id="127107at2"/>
<gene>
    <name evidence="4" type="ORF">ETAA8_43460</name>
</gene>
<evidence type="ECO:0000313" key="5">
    <source>
        <dbReference type="Proteomes" id="UP000315017"/>
    </source>
</evidence>
<evidence type="ECO:0000259" key="1">
    <source>
        <dbReference type="Pfam" id="PF07583"/>
    </source>
</evidence>
<dbReference type="InterPro" id="IPR022655">
    <property type="entry name" value="DUF1553"/>
</dbReference>
<dbReference type="AlphaFoldDB" id="A0A517YG94"/>
<dbReference type="Pfam" id="PF07587">
    <property type="entry name" value="PSD1"/>
    <property type="match status" value="1"/>
</dbReference>
<feature type="domain" description="DUF1553" evidence="2">
    <location>
        <begin position="727"/>
        <end position="996"/>
    </location>
</feature>
<keyword evidence="5" id="KW-1185">Reference proteome</keyword>
<dbReference type="SUPFAM" id="SSF46626">
    <property type="entry name" value="Cytochrome c"/>
    <property type="match status" value="1"/>
</dbReference>
<feature type="domain" description="Cytochrome C Planctomycete-type" evidence="3">
    <location>
        <begin position="41"/>
        <end position="101"/>
    </location>
</feature>
<dbReference type="InterPro" id="IPR011429">
    <property type="entry name" value="Cyt_c_Planctomycete-type"/>
</dbReference>
<dbReference type="GO" id="GO:0009055">
    <property type="term" value="F:electron transfer activity"/>
    <property type="evidence" value="ECO:0007669"/>
    <property type="project" value="InterPro"/>
</dbReference>
<dbReference type="Pfam" id="PF07635">
    <property type="entry name" value="PSCyt1"/>
    <property type="match status" value="1"/>
</dbReference>
<sequence length="1053" mass="115481">MQSLRYGSVVAMILAIAAATWADEPRIKFNRDIRPILSDTCFTCHGPDSGKVEAGLRLDLFASATAKLDSGETAIVPGKPDASELIRRIVSTDADLHMPPAKSGKVLTPAQIATLKQWVAEGAKYEGHWAFIAPVRPEVPATAPTITNLIDKFIRARLATSGMHPAPQADKATLLRRATLDLTGLPPTIAEMDAFLADNSPQAYERVVDRLLMSPAYGERMALPWLDYARYADSNGFQSDGSRDIWGWRDWVINAFNRNQPFDQFTIEQLAGDMLPNATSEQIIATGFNRNHRLNGEGGRIVEEWFVETVIDRVETTGLTWLGLTVNCCRCHDHKYDPISQKEFFQLFAYFNSVDESGVLSPAGKNGENTPPLFTMKTPADDAKLAELAAITLEKEDSLAAAKKDLTSLQAAWETKLRESLTNAPLTWQVMAKVEVKSLAGGATFQQLDDSSWLPGGKNPANDVYEFKAAVAKGSTLSGILVETIPDASMPNQSLGRASNGNYVLTGVAAEIVPATGAAQSVEFARIAADYEQPNWPAAAILNNRDKSGKGDLTGWAVNGNDPDKRLTRKLLLVAKEPLKIAEDATLKIVFRHESMHAQHNIGRFRVSTSSAPTETLGLEGNAIPQGVHDALLVDTRKRTAAQKKLIEKYFLDNSSGGLKAAQDAVAKAKLAEKNYREDLPTTMVMKEIAPRQAFLLKRGEYDQPGEKVSRGLPAFLPPLPAGVANDRLGFAKWIVHDSNPLTARVWVNRQWEKFFGTGLVKTAENFGSQAEFPSHPDLLDWLACEFMQPTVSPAVNGVPAQRWDMKALQKLIVMSETYQQSSHVTAATIARDPDNRLLSHGPRFRLTGELIRDQALAVSGLLVDKIGGPSVRPYMPPNVWDETSKYGNLRGYKNDKGEGLYRRTMYTIWKRTAAPPTMLLFDAPNREICTIKRSKTNTPLQALSLLNEVTFVEAARKLGERMLKEGGASPEQRIEYGFRLAVGRRPTATELKVLADGLTEDLKRFTADEAAAKKLANVGEAKANAALPPAELAAYALTANVLLNLDEFVTKE</sequence>
<evidence type="ECO:0000313" key="4">
    <source>
        <dbReference type="EMBL" id="QDU29239.1"/>
    </source>
</evidence>
<dbReference type="Pfam" id="PF07583">
    <property type="entry name" value="PSCyt2"/>
    <property type="match status" value="1"/>
</dbReference>
<dbReference type="EMBL" id="CP036274">
    <property type="protein sequence ID" value="QDU29239.1"/>
    <property type="molecule type" value="Genomic_DNA"/>
</dbReference>
<evidence type="ECO:0000259" key="2">
    <source>
        <dbReference type="Pfam" id="PF07587"/>
    </source>
</evidence>
<dbReference type="PANTHER" id="PTHR35889">
    <property type="entry name" value="CYCLOINULO-OLIGOSACCHARIDE FRUCTANOTRANSFERASE-RELATED"/>
    <property type="match status" value="1"/>
</dbReference>
<protein>
    <submittedName>
        <fullName evidence="4">Planctomycete cytochrome C</fullName>
    </submittedName>
</protein>
<dbReference type="InterPro" id="IPR011444">
    <property type="entry name" value="DUF1549"/>
</dbReference>
<proteinExistence type="predicted"/>
<feature type="domain" description="DUF1549" evidence="1">
    <location>
        <begin position="150"/>
        <end position="355"/>
    </location>
</feature>
<dbReference type="PANTHER" id="PTHR35889:SF3">
    <property type="entry name" value="F-BOX DOMAIN-CONTAINING PROTEIN"/>
    <property type="match status" value="1"/>
</dbReference>
<dbReference type="InterPro" id="IPR036909">
    <property type="entry name" value="Cyt_c-like_dom_sf"/>
</dbReference>